<dbReference type="OrthoDB" id="9803287at2"/>
<dbReference type="InterPro" id="IPR050563">
    <property type="entry name" value="4-hydroxybenzoyl-CoA_TE"/>
</dbReference>
<accession>A0A2S0N6C2</accession>
<dbReference type="KEGG" id="phr:C6569_00615"/>
<proteinExistence type="predicted"/>
<dbReference type="Proteomes" id="UP000237889">
    <property type="component" value="Chromosome"/>
</dbReference>
<dbReference type="Gene3D" id="3.10.129.10">
    <property type="entry name" value="Hotdog Thioesterase"/>
    <property type="match status" value="1"/>
</dbReference>
<dbReference type="PANTHER" id="PTHR31793">
    <property type="entry name" value="4-HYDROXYBENZOYL-COA THIOESTERASE FAMILY MEMBER"/>
    <property type="match status" value="1"/>
</dbReference>
<name>A0A2S0N6C2_9HYPH</name>
<dbReference type="InterPro" id="IPR029069">
    <property type="entry name" value="HotDog_dom_sf"/>
</dbReference>
<dbReference type="AlphaFoldDB" id="A0A2S0N6C2"/>
<feature type="region of interest" description="Disordered" evidence="1">
    <location>
        <begin position="148"/>
        <end position="168"/>
    </location>
</feature>
<sequence>MTQFDLCPDTGLAITPRMAIRPEMIDYNGHVNVAFYVKLFDEGLDVLFERIGLSESYVRTRNMSFFAMEMHVRYLREVHLTDPVQARIRILDLDAKRIHYWMELIHAEERWLSATMESISIHIDMATRKPAPFPDDIMARLEDWHRASQGRERPEGVGQVIGIRRKPS</sequence>
<gene>
    <name evidence="2" type="ORF">C6569_00615</name>
</gene>
<dbReference type="RefSeq" id="WP_106747029.1">
    <property type="nucleotide sequence ID" value="NZ_CP027668.1"/>
</dbReference>
<evidence type="ECO:0000313" key="3">
    <source>
        <dbReference type="Proteomes" id="UP000237889"/>
    </source>
</evidence>
<evidence type="ECO:0000313" key="2">
    <source>
        <dbReference type="EMBL" id="AVO43699.1"/>
    </source>
</evidence>
<evidence type="ECO:0000256" key="1">
    <source>
        <dbReference type="SAM" id="MobiDB-lite"/>
    </source>
</evidence>
<dbReference type="Pfam" id="PF13279">
    <property type="entry name" value="4HBT_2"/>
    <property type="match status" value="1"/>
</dbReference>
<protein>
    <submittedName>
        <fullName evidence="2">Thioesterase</fullName>
    </submittedName>
</protein>
<keyword evidence="3" id="KW-1185">Reference proteome</keyword>
<dbReference type="PANTHER" id="PTHR31793:SF2">
    <property type="entry name" value="BLR1345 PROTEIN"/>
    <property type="match status" value="1"/>
</dbReference>
<dbReference type="SUPFAM" id="SSF54637">
    <property type="entry name" value="Thioesterase/thiol ester dehydrase-isomerase"/>
    <property type="match status" value="1"/>
</dbReference>
<organism evidence="2 3">
    <name type="scientific">Phreatobacter cathodiphilus</name>
    <dbReference type="NCBI Taxonomy" id="1868589"/>
    <lineage>
        <taxon>Bacteria</taxon>
        <taxon>Pseudomonadati</taxon>
        <taxon>Pseudomonadota</taxon>
        <taxon>Alphaproteobacteria</taxon>
        <taxon>Hyphomicrobiales</taxon>
        <taxon>Phreatobacteraceae</taxon>
        <taxon>Phreatobacter</taxon>
    </lineage>
</organism>
<dbReference type="GO" id="GO:0047617">
    <property type="term" value="F:fatty acyl-CoA hydrolase activity"/>
    <property type="evidence" value="ECO:0007669"/>
    <property type="project" value="TreeGrafter"/>
</dbReference>
<dbReference type="EMBL" id="CP027668">
    <property type="protein sequence ID" value="AVO43699.1"/>
    <property type="molecule type" value="Genomic_DNA"/>
</dbReference>
<reference evidence="2 3" key="1">
    <citation type="submission" date="2018-03" db="EMBL/GenBank/DDBJ databases">
        <title>Genome sequencing of Phreatobacter sp.</title>
        <authorList>
            <person name="Kim S.-J."/>
            <person name="Heo J."/>
            <person name="Kwon S.-W."/>
        </authorList>
    </citation>
    <scope>NUCLEOTIDE SEQUENCE [LARGE SCALE GENOMIC DNA]</scope>
    <source>
        <strain evidence="2 3">S-12</strain>
    </source>
</reference>
<dbReference type="CDD" id="cd00586">
    <property type="entry name" value="4HBT"/>
    <property type="match status" value="1"/>
</dbReference>